<dbReference type="Pfam" id="PF00589">
    <property type="entry name" value="Phage_integrase"/>
    <property type="match status" value="1"/>
</dbReference>
<evidence type="ECO:0000256" key="4">
    <source>
        <dbReference type="ARBA" id="ARBA00023172"/>
    </source>
</evidence>
<dbReference type="InterPro" id="IPR004107">
    <property type="entry name" value="Integrase_SAM-like_N"/>
</dbReference>
<reference evidence="8" key="1">
    <citation type="journal article" date="2015" name="Nature">
        <title>Complex archaea that bridge the gap between prokaryotes and eukaryotes.</title>
        <authorList>
            <person name="Spang A."/>
            <person name="Saw J.H."/>
            <person name="Jorgensen S.L."/>
            <person name="Zaremba-Niedzwiedzka K."/>
            <person name="Martijn J."/>
            <person name="Lind A.E."/>
            <person name="van Eijk R."/>
            <person name="Schleper C."/>
            <person name="Guy L."/>
            <person name="Ettema T.J."/>
        </authorList>
    </citation>
    <scope>NUCLEOTIDE SEQUENCE</scope>
</reference>
<dbReference type="Gene3D" id="1.10.443.10">
    <property type="entry name" value="Intergrase catalytic core"/>
    <property type="match status" value="1"/>
</dbReference>
<evidence type="ECO:0008006" key="9">
    <source>
        <dbReference type="Google" id="ProtNLM"/>
    </source>
</evidence>
<dbReference type="GO" id="GO:0015074">
    <property type="term" value="P:DNA integration"/>
    <property type="evidence" value="ECO:0007669"/>
    <property type="project" value="UniProtKB-KW"/>
</dbReference>
<evidence type="ECO:0000256" key="1">
    <source>
        <dbReference type="ARBA" id="ARBA00008857"/>
    </source>
</evidence>
<evidence type="ECO:0000256" key="3">
    <source>
        <dbReference type="ARBA" id="ARBA00023125"/>
    </source>
</evidence>
<feature type="transmembrane region" description="Helical" evidence="5">
    <location>
        <begin position="266"/>
        <end position="296"/>
    </location>
</feature>
<protein>
    <recommendedName>
        <fullName evidence="9">Tyr recombinase domain-containing protein</fullName>
    </recommendedName>
</protein>
<dbReference type="PANTHER" id="PTHR30349:SF64">
    <property type="entry name" value="PROPHAGE INTEGRASE INTD-RELATED"/>
    <property type="match status" value="1"/>
</dbReference>
<keyword evidence="2" id="KW-0229">DNA integration</keyword>
<evidence type="ECO:0000259" key="6">
    <source>
        <dbReference type="PROSITE" id="PS51898"/>
    </source>
</evidence>
<dbReference type="InterPro" id="IPR011010">
    <property type="entry name" value="DNA_brk_join_enz"/>
</dbReference>
<dbReference type="AlphaFoldDB" id="A0A0F9CJ36"/>
<comment type="similarity">
    <text evidence="1">Belongs to the 'phage' integrase family.</text>
</comment>
<keyword evidence="5" id="KW-0812">Transmembrane</keyword>
<keyword evidence="4" id="KW-0233">DNA recombination</keyword>
<accession>A0A0F9CJ36</accession>
<evidence type="ECO:0000256" key="2">
    <source>
        <dbReference type="ARBA" id="ARBA00022908"/>
    </source>
</evidence>
<dbReference type="Gene3D" id="1.10.150.130">
    <property type="match status" value="1"/>
</dbReference>
<sequence length="308" mass="35519">MVIQNLSERTIRSYMHYPLKLAEYFDAVPQELTTDEIYAFLVYLKEDRGLSRSTIHIAVSGIRYFYQHILKRSSIIVDVPYPKQEKYLPEILSGKEIKSLFSLTENIKHKALLMLAYSAGLRRGEVIGLRLVDIDRKNMQLNIRKGKGNKDRKAILSRYLLGVLEQYYQSYHPEKYLFNGRKKSEPMSEGAVNWVFRQAIKRTGIKKDLSLHNLRHSFASHLLSMGVSLLDIQILLGHSDIRTTMIYLHLNRRRGTAPYQTKGLPIYNVCLIVIPVNFVVTAIIMSISAALILYFWSRNQKTAVTPIA</sequence>
<dbReference type="PROSITE" id="PS51900">
    <property type="entry name" value="CB"/>
    <property type="match status" value="1"/>
</dbReference>
<dbReference type="InterPro" id="IPR002104">
    <property type="entry name" value="Integrase_catalytic"/>
</dbReference>
<dbReference type="InterPro" id="IPR044068">
    <property type="entry name" value="CB"/>
</dbReference>
<comment type="caution">
    <text evidence="8">The sequence shown here is derived from an EMBL/GenBank/DDBJ whole genome shotgun (WGS) entry which is preliminary data.</text>
</comment>
<dbReference type="InterPro" id="IPR050090">
    <property type="entry name" value="Tyrosine_recombinase_XerCD"/>
</dbReference>
<keyword evidence="5" id="KW-0472">Membrane</keyword>
<dbReference type="PROSITE" id="PS51898">
    <property type="entry name" value="TYR_RECOMBINASE"/>
    <property type="match status" value="1"/>
</dbReference>
<organism evidence="8">
    <name type="scientific">marine sediment metagenome</name>
    <dbReference type="NCBI Taxonomy" id="412755"/>
    <lineage>
        <taxon>unclassified sequences</taxon>
        <taxon>metagenomes</taxon>
        <taxon>ecological metagenomes</taxon>
    </lineage>
</organism>
<keyword evidence="5" id="KW-1133">Transmembrane helix</keyword>
<feature type="domain" description="Core-binding (CB)" evidence="7">
    <location>
        <begin position="1"/>
        <end position="70"/>
    </location>
</feature>
<dbReference type="GO" id="GO:0003677">
    <property type="term" value="F:DNA binding"/>
    <property type="evidence" value="ECO:0007669"/>
    <property type="project" value="UniProtKB-KW"/>
</dbReference>
<dbReference type="SUPFAM" id="SSF56349">
    <property type="entry name" value="DNA breaking-rejoining enzymes"/>
    <property type="match status" value="1"/>
</dbReference>
<evidence type="ECO:0000313" key="8">
    <source>
        <dbReference type="EMBL" id="KKK96711.1"/>
    </source>
</evidence>
<evidence type="ECO:0000256" key="5">
    <source>
        <dbReference type="SAM" id="Phobius"/>
    </source>
</evidence>
<dbReference type="PANTHER" id="PTHR30349">
    <property type="entry name" value="PHAGE INTEGRASE-RELATED"/>
    <property type="match status" value="1"/>
</dbReference>
<feature type="domain" description="Tyr recombinase" evidence="6">
    <location>
        <begin position="87"/>
        <end position="260"/>
    </location>
</feature>
<name>A0A0F9CJ36_9ZZZZ</name>
<evidence type="ECO:0000259" key="7">
    <source>
        <dbReference type="PROSITE" id="PS51900"/>
    </source>
</evidence>
<proteinExistence type="inferred from homology"/>
<keyword evidence="3" id="KW-0238">DNA-binding</keyword>
<dbReference type="Pfam" id="PF13495">
    <property type="entry name" value="Phage_int_SAM_4"/>
    <property type="match status" value="1"/>
</dbReference>
<dbReference type="InterPro" id="IPR010998">
    <property type="entry name" value="Integrase_recombinase_N"/>
</dbReference>
<gene>
    <name evidence="8" type="ORF">LCGC14_2660030</name>
</gene>
<dbReference type="EMBL" id="LAZR01046360">
    <property type="protein sequence ID" value="KKK96711.1"/>
    <property type="molecule type" value="Genomic_DNA"/>
</dbReference>
<dbReference type="InterPro" id="IPR013762">
    <property type="entry name" value="Integrase-like_cat_sf"/>
</dbReference>
<dbReference type="GO" id="GO:0006310">
    <property type="term" value="P:DNA recombination"/>
    <property type="evidence" value="ECO:0007669"/>
    <property type="project" value="UniProtKB-KW"/>
</dbReference>